<accession>A0A8X7WA24</accession>
<organism evidence="1 2">
    <name type="scientific">Brassica carinata</name>
    <name type="common">Ethiopian mustard</name>
    <name type="synonym">Abyssinian cabbage</name>
    <dbReference type="NCBI Taxonomy" id="52824"/>
    <lineage>
        <taxon>Eukaryota</taxon>
        <taxon>Viridiplantae</taxon>
        <taxon>Streptophyta</taxon>
        <taxon>Embryophyta</taxon>
        <taxon>Tracheophyta</taxon>
        <taxon>Spermatophyta</taxon>
        <taxon>Magnoliopsida</taxon>
        <taxon>eudicotyledons</taxon>
        <taxon>Gunneridae</taxon>
        <taxon>Pentapetalae</taxon>
        <taxon>rosids</taxon>
        <taxon>malvids</taxon>
        <taxon>Brassicales</taxon>
        <taxon>Brassicaceae</taxon>
        <taxon>Brassiceae</taxon>
        <taxon>Brassica</taxon>
    </lineage>
</organism>
<gene>
    <name evidence="1" type="ORF">Bca52824_007838</name>
</gene>
<comment type="caution">
    <text evidence="1">The sequence shown here is derived from an EMBL/GenBank/DDBJ whole genome shotgun (WGS) entry which is preliminary data.</text>
</comment>
<reference evidence="1 2" key="1">
    <citation type="submission" date="2020-02" db="EMBL/GenBank/DDBJ databases">
        <authorList>
            <person name="Ma Q."/>
            <person name="Huang Y."/>
            <person name="Song X."/>
            <person name="Pei D."/>
        </authorList>
    </citation>
    <scope>NUCLEOTIDE SEQUENCE [LARGE SCALE GENOMIC DNA]</scope>
    <source>
        <strain evidence="1">Sxm20200214</strain>
        <tissue evidence="1">Leaf</tissue>
    </source>
</reference>
<keyword evidence="2" id="KW-1185">Reference proteome</keyword>
<dbReference type="PANTHER" id="PTHR34287">
    <property type="entry name" value="OS06G0551500 PROTEIN-RELATED"/>
    <property type="match status" value="1"/>
</dbReference>
<evidence type="ECO:0000313" key="1">
    <source>
        <dbReference type="EMBL" id="KAG2325110.1"/>
    </source>
</evidence>
<proteinExistence type="predicted"/>
<sequence>MEKRISVEEEKNCPLITTKIVEYLQPVMCQELLCKFPDNFAFGFDYTQSSLWSPLLPRNYASPSDLDSDSCVCHNLELGEFQESKKIMKTSMNKKMKKSKLDMSSIKNEDSPGSGCFPVHTKGWDGVLKAASKHFKKSKKKRDPIADVKLLNFCNC</sequence>
<dbReference type="EMBL" id="JAAMPC010000002">
    <property type="protein sequence ID" value="KAG2325110.1"/>
    <property type="molecule type" value="Genomic_DNA"/>
</dbReference>
<evidence type="ECO:0000313" key="2">
    <source>
        <dbReference type="Proteomes" id="UP000886595"/>
    </source>
</evidence>
<name>A0A8X7WA24_BRACI</name>
<dbReference type="AlphaFoldDB" id="A0A8X7WA24"/>
<dbReference type="OrthoDB" id="1678883at2759"/>
<dbReference type="PANTHER" id="PTHR34287:SF4">
    <property type="entry name" value="OS04G0504200 PROTEIN"/>
    <property type="match status" value="1"/>
</dbReference>
<protein>
    <submittedName>
        <fullName evidence="1">Uncharacterized protein</fullName>
    </submittedName>
</protein>
<dbReference type="Proteomes" id="UP000886595">
    <property type="component" value="Unassembled WGS sequence"/>
</dbReference>